<accession>A0A9D1S6D0</accession>
<evidence type="ECO:0000313" key="3">
    <source>
        <dbReference type="Proteomes" id="UP000824111"/>
    </source>
</evidence>
<dbReference type="Gene3D" id="3.30.70.2700">
    <property type="match status" value="1"/>
</dbReference>
<dbReference type="InterPro" id="IPR028348">
    <property type="entry name" value="FAD-binding_protein"/>
</dbReference>
<dbReference type="SUPFAM" id="SSF51905">
    <property type="entry name" value="FAD/NAD(P)-binding domain"/>
    <property type="match status" value="1"/>
</dbReference>
<proteinExistence type="predicted"/>
<reference evidence="2" key="1">
    <citation type="submission" date="2020-10" db="EMBL/GenBank/DDBJ databases">
        <authorList>
            <person name="Gilroy R."/>
        </authorList>
    </citation>
    <scope>NUCLEOTIDE SEQUENCE</scope>
    <source>
        <strain evidence="2">ChiSjej4B22-9803</strain>
    </source>
</reference>
<evidence type="ECO:0000313" key="2">
    <source>
        <dbReference type="EMBL" id="HIU48919.1"/>
    </source>
</evidence>
<dbReference type="PANTHER" id="PTHR42842:SF3">
    <property type="entry name" value="FAD_NAD(P)-BINDING OXIDOREDUCTASE FAMILY PROTEIN"/>
    <property type="match status" value="1"/>
</dbReference>
<feature type="domain" description="FAD-dependent protein C-terminal" evidence="1">
    <location>
        <begin position="276"/>
        <end position="470"/>
    </location>
</feature>
<dbReference type="AlphaFoldDB" id="A0A9D1S6D0"/>
<comment type="caution">
    <text evidence="2">The sequence shown here is derived from an EMBL/GenBank/DDBJ whole genome shotgun (WGS) entry which is preliminary data.</text>
</comment>
<reference evidence="2" key="2">
    <citation type="journal article" date="2021" name="PeerJ">
        <title>Extensive microbial diversity within the chicken gut microbiome revealed by metagenomics and culture.</title>
        <authorList>
            <person name="Gilroy R."/>
            <person name="Ravi A."/>
            <person name="Getino M."/>
            <person name="Pursley I."/>
            <person name="Horton D.L."/>
            <person name="Alikhan N.F."/>
            <person name="Baker D."/>
            <person name="Gharbi K."/>
            <person name="Hall N."/>
            <person name="Watson M."/>
            <person name="Adriaenssens E.M."/>
            <person name="Foster-Nyarko E."/>
            <person name="Jarju S."/>
            <person name="Secka A."/>
            <person name="Antonio M."/>
            <person name="Oren A."/>
            <person name="Chaudhuri R.R."/>
            <person name="La Ragione R."/>
            <person name="Hildebrand F."/>
            <person name="Pallen M.J."/>
        </authorList>
    </citation>
    <scope>NUCLEOTIDE SEQUENCE</scope>
    <source>
        <strain evidence="2">ChiSjej4B22-9803</strain>
    </source>
</reference>
<dbReference type="PANTHER" id="PTHR42842">
    <property type="entry name" value="FAD/NAD(P)-BINDING OXIDOREDUCTASE"/>
    <property type="match status" value="1"/>
</dbReference>
<protein>
    <recommendedName>
        <fullName evidence="1">FAD-dependent protein C-terminal domain-containing protein</fullName>
    </recommendedName>
</protein>
<dbReference type="EMBL" id="DVND01000158">
    <property type="protein sequence ID" value="HIU48919.1"/>
    <property type="molecule type" value="Genomic_DNA"/>
</dbReference>
<dbReference type="PIRSF" id="PIRSF038984">
    <property type="entry name" value="FAD_binding_protein"/>
    <property type="match status" value="1"/>
</dbReference>
<evidence type="ECO:0000259" key="1">
    <source>
        <dbReference type="Pfam" id="PF21688"/>
    </source>
</evidence>
<sequence>MLRVHNIKVHPPNVLNLEQISKTGGIPAEKIRAYKISRQAVDARRKNDVHMVYSVDVEAEEEQRYVSPKAALVKEQRYVPPEGRTLSKRPLVVGSGPAGLFCALMLAYGGHAPIVIERGYDVDKRRGAVQRFWETGVLDEQSNVQFGEGGAGTFSDGKLTTGIRDIRCRRVLEEFCRFGAGEEILYQAKPHIGTDRLISIVKNMRLEIERLGGVFRFGHKLVGIRQRNNRVAGAVIEQQGSTYELETEDVVLAIGHSARDTFEMLLDAGVSMEQKAFSVGVRIEHPREMIDRIQYGPAHIYYGAADYKLAAHLPEGRGVYTFCMCPGGQVVAAASERGCVVTNGMSYAARDGTNSNAAVLVGVTPEDFANGHPLAGVQLQREIEQAAFRAAGGTYRAPAQMVGTFLGQSTSNYKHTVFPTYLPGVEWCGFDAVFPSFITGALKTGILALDRKMHGFADKNAVLTGPETRSSSPVRILRDADTLQARLQGLYPCGEGAGYAGGIMSAAVDGIRVFEAILRRNEHVKRN</sequence>
<name>A0A9D1S6D0_9FIRM</name>
<dbReference type="Proteomes" id="UP000824111">
    <property type="component" value="Unassembled WGS sequence"/>
</dbReference>
<dbReference type="InterPro" id="IPR049516">
    <property type="entry name" value="FAD-depend_C"/>
</dbReference>
<organism evidence="2 3">
    <name type="scientific">Candidatus Avimonoglobus intestinipullorum</name>
    <dbReference type="NCBI Taxonomy" id="2840699"/>
    <lineage>
        <taxon>Bacteria</taxon>
        <taxon>Bacillati</taxon>
        <taxon>Bacillota</taxon>
        <taxon>Clostridia</taxon>
        <taxon>Eubacteriales</taxon>
        <taxon>Candidatus Avimonoglobus</taxon>
    </lineage>
</organism>
<gene>
    <name evidence="2" type="ORF">IAB04_06110</name>
</gene>
<dbReference type="Pfam" id="PF21688">
    <property type="entry name" value="FAD-depend_C"/>
    <property type="match status" value="1"/>
</dbReference>
<dbReference type="InterPro" id="IPR036188">
    <property type="entry name" value="FAD/NAD-bd_sf"/>
</dbReference>
<dbReference type="Gene3D" id="3.50.50.60">
    <property type="entry name" value="FAD/NAD(P)-binding domain"/>
    <property type="match status" value="2"/>
</dbReference>